<comment type="caution">
    <text evidence="3">The sequence shown here is derived from an EMBL/GenBank/DDBJ whole genome shotgun (WGS) entry which is preliminary data.</text>
</comment>
<feature type="compositionally biased region" description="Low complexity" evidence="1">
    <location>
        <begin position="287"/>
        <end position="296"/>
    </location>
</feature>
<feature type="transmembrane region" description="Helical" evidence="2">
    <location>
        <begin position="116"/>
        <end position="133"/>
    </location>
</feature>
<dbReference type="OrthoDB" id="202545at2759"/>
<evidence type="ECO:0000313" key="3">
    <source>
        <dbReference type="EMBL" id="KAG0652627.1"/>
    </source>
</evidence>
<sequence length="430" mass="47740">MNGVESKKNPGSGTFNANKPFGNNPYIQIPPDVDRNPFRLIWIDILSVSQYGRLLPKIVIPLRPYISSKLDELSATWPNIRDILLHTVLILSQLFLIITLPFMTLLYWFVPGFVHIAFYIVFAVSTLIVTRLLNGGPRTECLVGLPQGQAPVNDESELWFFINGIATGENWLQSNLNLLASTFQREIVGIHNPTKGLLFDLIECLIQRDLDYKTQDIRQGRMQIRSALSSPRTEKVVLILHSQGGIEGSSILDWLLADLSHTIVSKLEIFTFGNAARHFNNPLLSASESQCSSTSESHPKTNGGTGGGRGPRVIKYIEHYANKSDFVANIGVLNFTSPQAQPYADGNAFAGHVFVRVGSGHLLNMHYLDAMFTMVNGRVEEGNEFMDSSIGDTNGKEIAADVNGVGGRKKMRLKDISRLWLYRNGGKPKD</sequence>
<organism evidence="3 4">
    <name type="scientific">Hyphodiscus hymeniophilus</name>
    <dbReference type="NCBI Taxonomy" id="353542"/>
    <lineage>
        <taxon>Eukaryota</taxon>
        <taxon>Fungi</taxon>
        <taxon>Dikarya</taxon>
        <taxon>Ascomycota</taxon>
        <taxon>Pezizomycotina</taxon>
        <taxon>Leotiomycetes</taxon>
        <taxon>Helotiales</taxon>
        <taxon>Hyphodiscaceae</taxon>
        <taxon>Hyphodiscus</taxon>
    </lineage>
</organism>
<protein>
    <submittedName>
        <fullName evidence="3">Uncharacterized protein</fullName>
    </submittedName>
</protein>
<dbReference type="PANTHER" id="PTHR42044:SF2">
    <property type="entry name" value="DUF676 DOMAIN-CONTAINING PROTEIN"/>
    <property type="match status" value="1"/>
</dbReference>
<evidence type="ECO:0000313" key="4">
    <source>
        <dbReference type="Proteomes" id="UP000785200"/>
    </source>
</evidence>
<accession>A0A9P6VS65</accession>
<evidence type="ECO:0000256" key="1">
    <source>
        <dbReference type="SAM" id="MobiDB-lite"/>
    </source>
</evidence>
<keyword evidence="4" id="KW-1185">Reference proteome</keyword>
<name>A0A9P6VS65_9HELO</name>
<proteinExistence type="predicted"/>
<keyword evidence="2" id="KW-0472">Membrane</keyword>
<gene>
    <name evidence="3" type="ORF">D0Z07_0123</name>
</gene>
<evidence type="ECO:0000256" key="2">
    <source>
        <dbReference type="SAM" id="Phobius"/>
    </source>
</evidence>
<dbReference type="AlphaFoldDB" id="A0A9P6VS65"/>
<keyword evidence="2" id="KW-1133">Transmembrane helix</keyword>
<feature type="region of interest" description="Disordered" evidence="1">
    <location>
        <begin position="287"/>
        <end position="309"/>
    </location>
</feature>
<dbReference type="PANTHER" id="PTHR42044">
    <property type="entry name" value="DUF676 DOMAIN-CONTAINING PROTEIN-RELATED"/>
    <property type="match status" value="1"/>
</dbReference>
<dbReference type="Proteomes" id="UP000785200">
    <property type="component" value="Unassembled WGS sequence"/>
</dbReference>
<keyword evidence="2" id="KW-0812">Transmembrane</keyword>
<feature type="transmembrane region" description="Helical" evidence="2">
    <location>
        <begin position="83"/>
        <end position="110"/>
    </location>
</feature>
<dbReference type="EMBL" id="VNKQ01000002">
    <property type="protein sequence ID" value="KAG0652627.1"/>
    <property type="molecule type" value="Genomic_DNA"/>
</dbReference>
<reference evidence="3" key="1">
    <citation type="submission" date="2019-07" db="EMBL/GenBank/DDBJ databases">
        <title>Hyphodiscus hymeniophilus genome sequencing and assembly.</title>
        <authorList>
            <person name="Kramer G."/>
            <person name="Nodwell J."/>
        </authorList>
    </citation>
    <scope>NUCLEOTIDE SEQUENCE</scope>
    <source>
        <strain evidence="3">ATCC 34498</strain>
    </source>
</reference>